<dbReference type="AlphaFoldDB" id="A0A9P6WCX9"/>
<dbReference type="SUPFAM" id="SSF54909">
    <property type="entry name" value="Dimeric alpha+beta barrel"/>
    <property type="match status" value="1"/>
</dbReference>
<feature type="repeat" description="Solcar" evidence="10">
    <location>
        <begin position="10"/>
        <end position="96"/>
    </location>
</feature>
<evidence type="ECO:0000256" key="7">
    <source>
        <dbReference type="ARBA" id="ARBA00022989"/>
    </source>
</evidence>
<evidence type="ECO:0000256" key="11">
    <source>
        <dbReference type="RuleBase" id="RU000488"/>
    </source>
</evidence>
<dbReference type="PRINTS" id="PR00926">
    <property type="entry name" value="MITOCARRIER"/>
</dbReference>
<dbReference type="GO" id="GO:0005743">
    <property type="term" value="C:mitochondrial inner membrane"/>
    <property type="evidence" value="ECO:0007669"/>
    <property type="project" value="UniProtKB-SubCell"/>
</dbReference>
<evidence type="ECO:0000313" key="12">
    <source>
        <dbReference type="EMBL" id="KAG0670198.1"/>
    </source>
</evidence>
<name>A0A9P6WCX9_MAUEX</name>
<evidence type="ECO:0000256" key="1">
    <source>
        <dbReference type="ARBA" id="ARBA00004448"/>
    </source>
</evidence>
<sequence length="322" mass="35921">MSNQIGKQELPFGYKFLAGSLAGVSETTVMYPLDVMKTRLQLQVVCSEQLTFVTGFINLLKREKLSTIYKGVTSPLLMEVPKRATKFACNSKYQSFLQDTFQKPHITQAITVIAGAMAGATEAIIIVPFELVKIRLQDSNTIYETPVQCCRSIITQNGIFAIYTGLEATIWRNSVWNSGYFGLMYLAKTMLPKPDNEKTELFNNFVAGMIGGSLSCFLSVPFDVIKSQIQRGNSKDKYGSEHIVGIKPLINSGTFLSGGQIKDEINPPKAVGSHLQIRADTKQDVMDLLRKDPFSENGVWNVDEAIVYRLDCVYREKLDLTL</sequence>
<keyword evidence="4 10" id="KW-0812">Transmembrane</keyword>
<keyword evidence="7" id="KW-1133">Transmembrane helix</keyword>
<evidence type="ECO:0000256" key="5">
    <source>
        <dbReference type="ARBA" id="ARBA00022737"/>
    </source>
</evidence>
<organism evidence="12 13">
    <name type="scientific">Maudiozyma exigua</name>
    <name type="common">Yeast</name>
    <name type="synonym">Kazachstania exigua</name>
    <dbReference type="NCBI Taxonomy" id="34358"/>
    <lineage>
        <taxon>Eukaryota</taxon>
        <taxon>Fungi</taxon>
        <taxon>Dikarya</taxon>
        <taxon>Ascomycota</taxon>
        <taxon>Saccharomycotina</taxon>
        <taxon>Saccharomycetes</taxon>
        <taxon>Saccharomycetales</taxon>
        <taxon>Saccharomycetaceae</taxon>
        <taxon>Maudiozyma</taxon>
    </lineage>
</organism>
<dbReference type="GO" id="GO:0055085">
    <property type="term" value="P:transmembrane transport"/>
    <property type="evidence" value="ECO:0007669"/>
    <property type="project" value="InterPro"/>
</dbReference>
<evidence type="ECO:0000256" key="6">
    <source>
        <dbReference type="ARBA" id="ARBA00022792"/>
    </source>
</evidence>
<comment type="caution">
    <text evidence="12">The sequence shown here is derived from an EMBL/GenBank/DDBJ whole genome shotgun (WGS) entry which is preliminary data.</text>
</comment>
<dbReference type="OrthoDB" id="4057900at2759"/>
<keyword evidence="13" id="KW-1185">Reference proteome</keyword>
<dbReference type="Proteomes" id="UP000750334">
    <property type="component" value="Unassembled WGS sequence"/>
</dbReference>
<evidence type="ECO:0000256" key="10">
    <source>
        <dbReference type="PROSITE-ProRule" id="PRU00282"/>
    </source>
</evidence>
<dbReference type="InterPro" id="IPR051752">
    <property type="entry name" value="Mito_2-oxodicarb_carrier"/>
</dbReference>
<gene>
    <name evidence="12" type="ORF">C6P45_002671</name>
</gene>
<evidence type="ECO:0000313" key="13">
    <source>
        <dbReference type="Proteomes" id="UP000750334"/>
    </source>
</evidence>
<proteinExistence type="inferred from homology"/>
<dbReference type="InterPro" id="IPR011008">
    <property type="entry name" value="Dimeric_a/b-barrel"/>
</dbReference>
<comment type="subcellular location">
    <subcellularLocation>
        <location evidence="1">Mitochondrion inner membrane</location>
        <topology evidence="1">Multi-pass membrane protein</topology>
    </subcellularLocation>
</comment>
<evidence type="ECO:0000256" key="2">
    <source>
        <dbReference type="ARBA" id="ARBA00006375"/>
    </source>
</evidence>
<keyword evidence="3 11" id="KW-0813">Transport</keyword>
<dbReference type="InterPro" id="IPR002067">
    <property type="entry name" value="MCP"/>
</dbReference>
<dbReference type="EMBL" id="PUHR01000026">
    <property type="protein sequence ID" value="KAG0670198.1"/>
    <property type="molecule type" value="Genomic_DNA"/>
</dbReference>
<reference evidence="12 13" key="1">
    <citation type="submission" date="2020-11" db="EMBL/GenBank/DDBJ databases">
        <title>Kefir isolates.</title>
        <authorList>
            <person name="Marcisauskas S."/>
            <person name="Kim Y."/>
            <person name="Blasche S."/>
        </authorList>
    </citation>
    <scope>NUCLEOTIDE SEQUENCE [LARGE SCALE GENOMIC DNA]</scope>
    <source>
        <strain evidence="12 13">OG2</strain>
    </source>
</reference>
<keyword evidence="5" id="KW-0677">Repeat</keyword>
<protein>
    <submittedName>
        <fullName evidence="12">Uncharacterized protein</fullName>
    </submittedName>
</protein>
<evidence type="ECO:0000256" key="4">
    <source>
        <dbReference type="ARBA" id="ARBA00022692"/>
    </source>
</evidence>
<evidence type="ECO:0000256" key="9">
    <source>
        <dbReference type="ARBA" id="ARBA00023136"/>
    </source>
</evidence>
<accession>A0A9P6WCX9</accession>
<feature type="repeat" description="Solcar" evidence="10">
    <location>
        <begin position="106"/>
        <end position="190"/>
    </location>
</feature>
<dbReference type="PANTHER" id="PTHR46356:SF1">
    <property type="entry name" value="MITOCHONDRIAL 2-OXODICARBOXYLATE CARRIER"/>
    <property type="match status" value="1"/>
</dbReference>
<dbReference type="Pfam" id="PF00153">
    <property type="entry name" value="Mito_carr"/>
    <property type="match status" value="3"/>
</dbReference>
<dbReference type="PROSITE" id="PS50920">
    <property type="entry name" value="SOLCAR"/>
    <property type="match status" value="2"/>
</dbReference>
<dbReference type="PANTHER" id="PTHR46356">
    <property type="entry name" value="MITOCHONDRIAL 2-OXODICARBOXYLATE CARRIER"/>
    <property type="match status" value="1"/>
</dbReference>
<dbReference type="InterPro" id="IPR018108">
    <property type="entry name" value="MCP_transmembrane"/>
</dbReference>
<comment type="similarity">
    <text evidence="2 11">Belongs to the mitochondrial carrier (TC 2.A.29) family.</text>
</comment>
<dbReference type="Gene3D" id="1.50.40.10">
    <property type="entry name" value="Mitochondrial carrier domain"/>
    <property type="match status" value="1"/>
</dbReference>
<dbReference type="SUPFAM" id="SSF103506">
    <property type="entry name" value="Mitochondrial carrier"/>
    <property type="match status" value="1"/>
</dbReference>
<keyword evidence="9 10" id="KW-0472">Membrane</keyword>
<evidence type="ECO:0000256" key="3">
    <source>
        <dbReference type="ARBA" id="ARBA00022448"/>
    </source>
</evidence>
<dbReference type="InterPro" id="IPR023395">
    <property type="entry name" value="MCP_dom_sf"/>
</dbReference>
<keyword evidence="6" id="KW-0999">Mitochondrion inner membrane</keyword>
<keyword evidence="8" id="KW-0496">Mitochondrion</keyword>
<evidence type="ECO:0000256" key="8">
    <source>
        <dbReference type="ARBA" id="ARBA00023128"/>
    </source>
</evidence>